<reference evidence="1 2" key="1">
    <citation type="submission" date="2024-04" db="EMBL/GenBank/DDBJ databases">
        <title>WGS of bacteria from Torrens River.</title>
        <authorList>
            <person name="Wyrsch E.R."/>
            <person name="Drigo B."/>
        </authorList>
    </citation>
    <scope>NUCLEOTIDE SEQUENCE [LARGE SCALE GENOMIC DNA]</scope>
    <source>
        <strain evidence="1 2">TWI391</strain>
    </source>
</reference>
<dbReference type="RefSeq" id="WP_021191767.1">
    <property type="nucleotide sequence ID" value="NZ_JBDJNQ010000010.1"/>
</dbReference>
<dbReference type="EMBL" id="JBDJNQ010000010">
    <property type="protein sequence ID" value="MEN5379524.1"/>
    <property type="molecule type" value="Genomic_DNA"/>
</dbReference>
<dbReference type="InterPro" id="IPR036280">
    <property type="entry name" value="Multihaem_cyt_sf"/>
</dbReference>
<protein>
    <recommendedName>
        <fullName evidence="3">Cytochrome c domain-containing protein</fullName>
    </recommendedName>
</protein>
<name>A0ABV0C1B4_9SPHI</name>
<evidence type="ECO:0000313" key="1">
    <source>
        <dbReference type="EMBL" id="MEN5379524.1"/>
    </source>
</evidence>
<dbReference type="Proteomes" id="UP001409291">
    <property type="component" value="Unassembled WGS sequence"/>
</dbReference>
<keyword evidence="2" id="KW-1185">Reference proteome</keyword>
<proteinExistence type="predicted"/>
<gene>
    <name evidence="1" type="ORF">ABE541_19815</name>
</gene>
<accession>A0ABV0C1B4</accession>
<organism evidence="1 2">
    <name type="scientific">Sphingobacterium kitahiroshimense</name>
    <dbReference type="NCBI Taxonomy" id="470446"/>
    <lineage>
        <taxon>Bacteria</taxon>
        <taxon>Pseudomonadati</taxon>
        <taxon>Bacteroidota</taxon>
        <taxon>Sphingobacteriia</taxon>
        <taxon>Sphingobacteriales</taxon>
        <taxon>Sphingobacteriaceae</taxon>
        <taxon>Sphingobacterium</taxon>
    </lineage>
</organism>
<evidence type="ECO:0008006" key="3">
    <source>
        <dbReference type="Google" id="ProtNLM"/>
    </source>
</evidence>
<sequence>MKILNNIKSKGTYKLTLTLGVIGLFLTVLVSAFTSDSRSENTLERDTRVKKDSIQSVEAFKKVYAVLQSPRCVNCHPSGDIPLQGDERKLHAMFPKRGPEGKGMLTMKCNNCHQDENTAGLKTPPGSPNWHLPPEDMKMVFEGKSAYELAKQLVDRKQNGNKDLKALIAHADDGLVKWGWEPGEGRTLPPISHAAFKEAWITWLTTGAYAPTK</sequence>
<evidence type="ECO:0000313" key="2">
    <source>
        <dbReference type="Proteomes" id="UP001409291"/>
    </source>
</evidence>
<dbReference type="SUPFAM" id="SSF48695">
    <property type="entry name" value="Multiheme cytochromes"/>
    <property type="match status" value="1"/>
</dbReference>
<comment type="caution">
    <text evidence="1">The sequence shown here is derived from an EMBL/GenBank/DDBJ whole genome shotgun (WGS) entry which is preliminary data.</text>
</comment>